<dbReference type="Pfam" id="PF01663">
    <property type="entry name" value="Phosphodiest"/>
    <property type="match status" value="1"/>
</dbReference>
<evidence type="ECO:0000313" key="2">
    <source>
        <dbReference type="EMBL" id="ELZ09100.1"/>
    </source>
</evidence>
<accession>M0BE49</accession>
<dbReference type="InterPro" id="IPR017850">
    <property type="entry name" value="Alkaline_phosphatase_core_sf"/>
</dbReference>
<dbReference type="STRING" id="1227490.C479_11962"/>
<dbReference type="Proteomes" id="UP000011560">
    <property type="component" value="Unassembled WGS sequence"/>
</dbReference>
<dbReference type="InterPro" id="IPR002591">
    <property type="entry name" value="Phosphodiest/P_Trfase"/>
</dbReference>
<feature type="compositionally biased region" description="Low complexity" evidence="1">
    <location>
        <begin position="272"/>
        <end position="284"/>
    </location>
</feature>
<dbReference type="GO" id="GO:0016787">
    <property type="term" value="F:hydrolase activity"/>
    <property type="evidence" value="ECO:0007669"/>
    <property type="project" value="UniProtKB-ARBA"/>
</dbReference>
<dbReference type="PANTHER" id="PTHR10151:SF120">
    <property type="entry name" value="BIS(5'-ADENOSYL)-TRIPHOSPHATASE"/>
    <property type="match status" value="1"/>
</dbReference>
<organism evidence="2 3">
    <name type="scientific">Halovivax asiaticus JCM 14624</name>
    <dbReference type="NCBI Taxonomy" id="1227490"/>
    <lineage>
        <taxon>Archaea</taxon>
        <taxon>Methanobacteriati</taxon>
        <taxon>Methanobacteriota</taxon>
        <taxon>Stenosarchaea group</taxon>
        <taxon>Halobacteria</taxon>
        <taxon>Halobacteriales</taxon>
        <taxon>Natrialbaceae</taxon>
        <taxon>Halovivax</taxon>
    </lineage>
</organism>
<dbReference type="Gene3D" id="3.40.720.10">
    <property type="entry name" value="Alkaline Phosphatase, subunit A"/>
    <property type="match status" value="1"/>
</dbReference>
<dbReference type="OrthoDB" id="198670at2157"/>
<gene>
    <name evidence="2" type="ORF">C479_11962</name>
</gene>
<dbReference type="SUPFAM" id="SSF53649">
    <property type="entry name" value="Alkaline phosphatase-like"/>
    <property type="match status" value="1"/>
</dbReference>
<dbReference type="RefSeq" id="WP_007702759.1">
    <property type="nucleotide sequence ID" value="NZ_AOIQ01000018.1"/>
</dbReference>
<sequence>MTKTVVLGFDALDFRYLDRFADSLPNLTAMREEGVEAPLESTHPPWTGSAWPSLYTGCDPSHHGVYGFFDIDGYPDEGTVVSRADVARPAIWDYLSRDGVPSVVTNVPVTHPADPIEGVLLPGYLASEDDPGHPKGIRDELEAELGEPYRIYSRGELSDDPEEKFAGYLELLDLRRRAALALLEREEWDLAWIQVQKTDAVFHNFDEENRFREVYEAADRLVGDVREAVGDDVNVLCCSDHGIGPVTGHVIYVNEVLRRHGFVTVADENAGSSPSLSSAKPKLATAADGDGSNEATSLERAFAATRRVAERVGLAPATVYGAAERVSLDGVLLDLVPDSVVQDTGEAVDWRRSHAYCASATRMGVRINLEGREPEGVVPQSAYETVRDEVIAVLSALETPDGKPAFDVVCRREERYDGPHIEQAPDVLFRPREMNNTVKTSMYGIETARTDVYDHKLAGAFVAAGPDVPASRAREAGTGPERLSITDVAPIAMALLDRPVPERMTGSVPVSYTHL</sequence>
<feature type="region of interest" description="Disordered" evidence="1">
    <location>
        <begin position="269"/>
        <end position="294"/>
    </location>
</feature>
<reference evidence="2 3" key="1">
    <citation type="journal article" date="2014" name="PLoS Genet.">
        <title>Phylogenetically driven sequencing of extremely halophilic archaea reveals strategies for static and dynamic osmo-response.</title>
        <authorList>
            <person name="Becker E.A."/>
            <person name="Seitzer P.M."/>
            <person name="Tritt A."/>
            <person name="Larsen D."/>
            <person name="Krusor M."/>
            <person name="Yao A.I."/>
            <person name="Wu D."/>
            <person name="Madern D."/>
            <person name="Eisen J.A."/>
            <person name="Darling A.E."/>
            <person name="Facciotti M.T."/>
        </authorList>
    </citation>
    <scope>NUCLEOTIDE SEQUENCE [LARGE SCALE GENOMIC DNA]</scope>
    <source>
        <strain evidence="2 3">JCM 14624</strain>
    </source>
</reference>
<dbReference type="AlphaFoldDB" id="M0BE49"/>
<dbReference type="PANTHER" id="PTHR10151">
    <property type="entry name" value="ECTONUCLEOTIDE PYROPHOSPHATASE/PHOSPHODIESTERASE"/>
    <property type="match status" value="1"/>
</dbReference>
<dbReference type="EMBL" id="AOIQ01000018">
    <property type="protein sequence ID" value="ELZ09100.1"/>
    <property type="molecule type" value="Genomic_DNA"/>
</dbReference>
<keyword evidence="3" id="KW-1185">Reference proteome</keyword>
<name>M0BE49_9EURY</name>
<evidence type="ECO:0000256" key="1">
    <source>
        <dbReference type="SAM" id="MobiDB-lite"/>
    </source>
</evidence>
<proteinExistence type="predicted"/>
<protein>
    <submittedName>
        <fullName evidence="2">Type I phosphodiesterase/nucleotide pyrophosphatase</fullName>
    </submittedName>
</protein>
<evidence type="ECO:0000313" key="3">
    <source>
        <dbReference type="Proteomes" id="UP000011560"/>
    </source>
</evidence>
<comment type="caution">
    <text evidence="2">The sequence shown here is derived from an EMBL/GenBank/DDBJ whole genome shotgun (WGS) entry which is preliminary data.</text>
</comment>